<dbReference type="GO" id="GO:0046872">
    <property type="term" value="F:metal ion binding"/>
    <property type="evidence" value="ECO:0007669"/>
    <property type="project" value="UniProtKB-KW"/>
</dbReference>
<dbReference type="PROSITE" id="PS01302">
    <property type="entry name" value="UPF0758"/>
    <property type="match status" value="1"/>
</dbReference>
<comment type="caution">
    <text evidence="7">The sequence shown here is derived from an EMBL/GenBank/DDBJ whole genome shotgun (WGS) entry which is preliminary data.</text>
</comment>
<feature type="domain" description="MPN" evidence="6">
    <location>
        <begin position="36"/>
        <end position="158"/>
    </location>
</feature>
<keyword evidence="5" id="KW-0482">Metalloprotease</keyword>
<evidence type="ECO:0000256" key="5">
    <source>
        <dbReference type="ARBA" id="ARBA00023049"/>
    </source>
</evidence>
<dbReference type="PANTHER" id="PTHR30471">
    <property type="entry name" value="DNA REPAIR PROTEIN RADC"/>
    <property type="match status" value="1"/>
</dbReference>
<evidence type="ECO:0000256" key="4">
    <source>
        <dbReference type="ARBA" id="ARBA00022833"/>
    </source>
</evidence>
<sequence>MSDVTMIPSTLPLSAQRVIKRALNLLEKYQRNPGEQFLTTRFTKIWLQLRLARQEREIFMALYLDNQNRLLEHETLFLGTINNTEVHPREIVKSALRHNAAAVILAHNHPSGVTDASKADRTITDRIVNALDLVEVRVLDHFIIGDGDTLSFAEMGWL</sequence>
<evidence type="ECO:0000256" key="2">
    <source>
        <dbReference type="ARBA" id="ARBA00022723"/>
    </source>
</evidence>
<organism evidence="7">
    <name type="scientific">Salmonella enterica subsp. enterica serovar Ouagadougou</name>
    <dbReference type="NCBI Taxonomy" id="2564899"/>
    <lineage>
        <taxon>Bacteria</taxon>
        <taxon>Pseudomonadati</taxon>
        <taxon>Pseudomonadota</taxon>
        <taxon>Gammaproteobacteria</taxon>
        <taxon>Enterobacterales</taxon>
        <taxon>Enterobacteriaceae</taxon>
        <taxon>Salmonella</taxon>
    </lineage>
</organism>
<evidence type="ECO:0000259" key="6">
    <source>
        <dbReference type="PROSITE" id="PS50249"/>
    </source>
</evidence>
<keyword evidence="2" id="KW-0479">Metal-binding</keyword>
<keyword evidence="4" id="KW-0862">Zinc</keyword>
<dbReference type="NCBIfam" id="TIGR00608">
    <property type="entry name" value="radc"/>
    <property type="match status" value="1"/>
</dbReference>
<dbReference type="GO" id="GO:0008237">
    <property type="term" value="F:metallopeptidase activity"/>
    <property type="evidence" value="ECO:0007669"/>
    <property type="project" value="UniProtKB-KW"/>
</dbReference>
<evidence type="ECO:0000256" key="3">
    <source>
        <dbReference type="ARBA" id="ARBA00022801"/>
    </source>
</evidence>
<dbReference type="GO" id="GO:0006508">
    <property type="term" value="P:proteolysis"/>
    <property type="evidence" value="ECO:0007669"/>
    <property type="project" value="UniProtKB-KW"/>
</dbReference>
<dbReference type="Pfam" id="PF04002">
    <property type="entry name" value="RadC"/>
    <property type="match status" value="1"/>
</dbReference>
<dbReference type="EMBL" id="AAHEBA010000012">
    <property type="protein sequence ID" value="EBV0635977.1"/>
    <property type="molecule type" value="Genomic_DNA"/>
</dbReference>
<dbReference type="Gene3D" id="3.40.140.10">
    <property type="entry name" value="Cytidine Deaminase, domain 2"/>
    <property type="match status" value="1"/>
</dbReference>
<proteinExistence type="predicted"/>
<dbReference type="InterPro" id="IPR037518">
    <property type="entry name" value="MPN"/>
</dbReference>
<dbReference type="InterPro" id="IPR025657">
    <property type="entry name" value="RadC_JAB"/>
</dbReference>
<reference evidence="7" key="1">
    <citation type="submission" date="2018-06" db="EMBL/GenBank/DDBJ databases">
        <authorList>
            <person name="Ashton P.M."/>
            <person name="Dallman T."/>
            <person name="Nair S."/>
            <person name="De Pinna E."/>
            <person name="Peters T."/>
            <person name="Grant K."/>
        </authorList>
    </citation>
    <scope>NUCLEOTIDE SEQUENCE</scope>
    <source>
        <strain evidence="7">458084</strain>
    </source>
</reference>
<gene>
    <name evidence="7" type="ORF">DNM41_13760</name>
</gene>
<keyword evidence="3" id="KW-0378">Hydrolase</keyword>
<dbReference type="PANTHER" id="PTHR30471:SF3">
    <property type="entry name" value="UPF0758 PROTEIN YEES-RELATED"/>
    <property type="match status" value="1"/>
</dbReference>
<accession>A0A5I0D5N8</accession>
<dbReference type="PROSITE" id="PS50249">
    <property type="entry name" value="MPN"/>
    <property type="match status" value="1"/>
</dbReference>
<evidence type="ECO:0000256" key="1">
    <source>
        <dbReference type="ARBA" id="ARBA00022670"/>
    </source>
</evidence>
<keyword evidence="1" id="KW-0645">Protease</keyword>
<name>A0A5I0D5N8_SALET</name>
<dbReference type="InterPro" id="IPR001405">
    <property type="entry name" value="UPF0758"/>
</dbReference>
<dbReference type="CDD" id="cd08071">
    <property type="entry name" value="MPN_DUF2466"/>
    <property type="match status" value="1"/>
</dbReference>
<protein>
    <submittedName>
        <fullName evidence="7">DNA repair protein RadC</fullName>
    </submittedName>
</protein>
<dbReference type="AlphaFoldDB" id="A0A5I0D5N8"/>
<evidence type="ECO:0000313" key="7">
    <source>
        <dbReference type="EMBL" id="EBV0635977.1"/>
    </source>
</evidence>
<dbReference type="InterPro" id="IPR020891">
    <property type="entry name" value="UPF0758_CS"/>
</dbReference>